<dbReference type="SUPFAM" id="SSF111283">
    <property type="entry name" value="Putative modulator of DNA gyrase, PmbA/TldD"/>
    <property type="match status" value="1"/>
</dbReference>
<dbReference type="InterPro" id="IPR045569">
    <property type="entry name" value="Metalloprtase-TldD/E_C"/>
</dbReference>
<name>A0AAT9GSH8_9CREN</name>
<dbReference type="KEGG" id="sjv:SJAV_16850"/>
<reference evidence="2" key="1">
    <citation type="submission" date="2024-03" db="EMBL/GenBank/DDBJ databases">
        <title>Complete genome sequence of Sulfurisphaera javensis strain KD-1.</title>
        <authorList>
            <person name="Sakai H."/>
            <person name="Nur N."/>
            <person name="Suwanto A."/>
            <person name="Kurosawa N."/>
        </authorList>
    </citation>
    <scope>NUCLEOTIDE SEQUENCE</scope>
    <source>
        <strain evidence="2">KD-1</strain>
    </source>
</reference>
<sequence>MNEDLQKILDNLKEHEEVAVGKFRVRRLLIKFVYSEIVEVQRLIEENIGILVRKGSKFVVLFFTGKVDVNKIKETFNVVKESSIYPIISDNDREIKSISSSPLKDVIEKGEISTVTNEIYSSEYPISGIISVNENTISLVTSKGFNGLTVTYSADGYVRAFNKNYSGQWAFYSDSLSPLKESIKQANILASIDGEVKISDGKYNVVLSPLVVGNLMSDFAYFSSAFSVFTGSSFLYNVKVGDKVANEKVSIYDVPRKLNAREFDDEATFTYDKPIVENGEFKTLLYNNEMAKMMNAKTTGNAGIINPVSFGIEVKNGDISFESLLSGNVIFINNNWYTRYQNYLEGAFSTVCRDAVIVYKDGKPIGNAGRIRISDYLPRILKNVEEVSKESFSVKWWDSPLPTIAPYIFVKDVNITKA</sequence>
<accession>A0AAT9GSH8</accession>
<dbReference type="EMBL" id="AP031322">
    <property type="protein sequence ID" value="BFH73741.1"/>
    <property type="molecule type" value="Genomic_DNA"/>
</dbReference>
<organism evidence="2">
    <name type="scientific">Sulfurisphaera javensis</name>
    <dbReference type="NCBI Taxonomy" id="2049879"/>
    <lineage>
        <taxon>Archaea</taxon>
        <taxon>Thermoproteota</taxon>
        <taxon>Thermoprotei</taxon>
        <taxon>Sulfolobales</taxon>
        <taxon>Sulfolobaceae</taxon>
        <taxon>Sulfurisphaera</taxon>
    </lineage>
</organism>
<dbReference type="PANTHER" id="PTHR43666">
    <property type="entry name" value="TLDD PROTEIN"/>
    <property type="match status" value="1"/>
</dbReference>
<dbReference type="RefSeq" id="WP_369609310.1">
    <property type="nucleotide sequence ID" value="NZ_AP031322.1"/>
</dbReference>
<feature type="domain" description="Metalloprotease TldD/E C-terminal" evidence="1">
    <location>
        <begin position="201"/>
        <end position="416"/>
    </location>
</feature>
<dbReference type="AlphaFoldDB" id="A0AAT9GSH8"/>
<dbReference type="GO" id="GO:0008237">
    <property type="term" value="F:metallopeptidase activity"/>
    <property type="evidence" value="ECO:0007669"/>
    <property type="project" value="InterPro"/>
</dbReference>
<dbReference type="InterPro" id="IPR036059">
    <property type="entry name" value="TldD/PmbA_sf"/>
</dbReference>
<dbReference type="GeneID" id="92354639"/>
<protein>
    <submittedName>
        <fullName evidence="2">TldD/PmbA family protein</fullName>
    </submittedName>
</protein>
<evidence type="ECO:0000259" key="1">
    <source>
        <dbReference type="Pfam" id="PF19289"/>
    </source>
</evidence>
<dbReference type="PANTHER" id="PTHR43666:SF1">
    <property type="entry name" value="CONSERVED PROTEIN"/>
    <property type="match status" value="1"/>
</dbReference>
<gene>
    <name evidence="2" type="ORF">SJAV_16850</name>
</gene>
<dbReference type="GO" id="GO:0006508">
    <property type="term" value="P:proteolysis"/>
    <property type="evidence" value="ECO:0007669"/>
    <property type="project" value="InterPro"/>
</dbReference>
<dbReference type="Pfam" id="PF19289">
    <property type="entry name" value="PmbA_TldD_3rd"/>
    <property type="match status" value="1"/>
</dbReference>
<evidence type="ECO:0000313" key="2">
    <source>
        <dbReference type="EMBL" id="BFH73741.1"/>
    </source>
</evidence>
<proteinExistence type="predicted"/>